<accession>A0A4Z1F3L4</accession>
<feature type="transmembrane region" description="Helical" evidence="2">
    <location>
        <begin position="90"/>
        <end position="110"/>
    </location>
</feature>
<protein>
    <submittedName>
        <fullName evidence="3">Uncharacterized protein</fullName>
    </submittedName>
</protein>
<keyword evidence="2" id="KW-0472">Membrane</keyword>
<gene>
    <name evidence="3" type="ORF">BTUL_0006g00580</name>
</gene>
<feature type="region of interest" description="Disordered" evidence="1">
    <location>
        <begin position="1"/>
        <end position="34"/>
    </location>
</feature>
<dbReference type="Proteomes" id="UP000297777">
    <property type="component" value="Unassembled WGS sequence"/>
</dbReference>
<evidence type="ECO:0000256" key="2">
    <source>
        <dbReference type="SAM" id="Phobius"/>
    </source>
</evidence>
<keyword evidence="2" id="KW-1133">Transmembrane helix</keyword>
<evidence type="ECO:0000256" key="1">
    <source>
        <dbReference type="SAM" id="MobiDB-lite"/>
    </source>
</evidence>
<keyword evidence="4" id="KW-1185">Reference proteome</keyword>
<sequence length="137" mass="15961">MTSPNNMRSLALTNSEKEPSRNSTSNTDDEDDEMPAITDAMYIAELKQQHAQQIVDLDARNGQRIVDLNQRNIDLKEQIANLQKQHYHHMYFTMLSVFIAILLTCFIAILRMRLAYTYNDTALRHLRYQTKVQDTNV</sequence>
<proteinExistence type="predicted"/>
<keyword evidence="2" id="KW-0812">Transmembrane</keyword>
<organism evidence="3 4">
    <name type="scientific">Botrytis tulipae</name>
    <dbReference type="NCBI Taxonomy" id="87230"/>
    <lineage>
        <taxon>Eukaryota</taxon>
        <taxon>Fungi</taxon>
        <taxon>Dikarya</taxon>
        <taxon>Ascomycota</taxon>
        <taxon>Pezizomycotina</taxon>
        <taxon>Leotiomycetes</taxon>
        <taxon>Helotiales</taxon>
        <taxon>Sclerotiniaceae</taxon>
        <taxon>Botrytis</taxon>
    </lineage>
</organism>
<dbReference type="EMBL" id="PQXH01000006">
    <property type="protein sequence ID" value="TGO19025.1"/>
    <property type="molecule type" value="Genomic_DNA"/>
</dbReference>
<dbReference type="AlphaFoldDB" id="A0A4Z1F3L4"/>
<name>A0A4Z1F3L4_9HELO</name>
<dbReference type="OrthoDB" id="3561716at2759"/>
<evidence type="ECO:0000313" key="4">
    <source>
        <dbReference type="Proteomes" id="UP000297777"/>
    </source>
</evidence>
<comment type="caution">
    <text evidence="3">The sequence shown here is derived from an EMBL/GenBank/DDBJ whole genome shotgun (WGS) entry which is preliminary data.</text>
</comment>
<feature type="compositionally biased region" description="Polar residues" evidence="1">
    <location>
        <begin position="1"/>
        <end position="14"/>
    </location>
</feature>
<evidence type="ECO:0000313" key="3">
    <source>
        <dbReference type="EMBL" id="TGO19025.1"/>
    </source>
</evidence>
<reference evidence="3 4" key="1">
    <citation type="submission" date="2017-12" db="EMBL/GenBank/DDBJ databases">
        <title>Comparative genomics of Botrytis spp.</title>
        <authorList>
            <person name="Valero-Jimenez C.A."/>
            <person name="Tapia P."/>
            <person name="Veloso J."/>
            <person name="Silva-Moreno E."/>
            <person name="Staats M."/>
            <person name="Valdes J.H."/>
            <person name="Van Kan J.A.L."/>
        </authorList>
    </citation>
    <scope>NUCLEOTIDE SEQUENCE [LARGE SCALE GENOMIC DNA]</scope>
    <source>
        <strain evidence="3 4">Bt9001</strain>
    </source>
</reference>